<gene>
    <name evidence="2" type="ORF">IG3_05741</name>
</gene>
<comment type="caution">
    <text evidence="2">The sequence shown here is derived from an EMBL/GenBank/DDBJ whole genome shotgun (WGS) entry which is preliminary data.</text>
</comment>
<evidence type="ECO:0000256" key="1">
    <source>
        <dbReference type="SAM" id="SignalP"/>
    </source>
</evidence>
<dbReference type="AlphaFoldDB" id="J9B644"/>
<dbReference type="PATRIC" id="fig|1053201.3.peg.5896"/>
<accession>J9B644</accession>
<evidence type="ECO:0000313" key="2">
    <source>
        <dbReference type="EMBL" id="EJV74381.1"/>
    </source>
</evidence>
<dbReference type="RefSeq" id="WP_002139578.1">
    <property type="nucleotide sequence ID" value="NZ_JH804676.1"/>
</dbReference>
<evidence type="ECO:0000313" key="3">
    <source>
        <dbReference type="Proteomes" id="UP000004136"/>
    </source>
</evidence>
<keyword evidence="1" id="KW-0732">Signal</keyword>
<dbReference type="HOGENOM" id="CLU_1782961_0_0_9"/>
<protein>
    <submittedName>
        <fullName evidence="2">Uncharacterized protein</fullName>
    </submittedName>
</protein>
<reference evidence="2 3" key="1">
    <citation type="submission" date="2012-04" db="EMBL/GenBank/DDBJ databases">
        <title>The Genome Sequence of Bacillus cereus HuA2-1.</title>
        <authorList>
            <consortium name="The Broad Institute Genome Sequencing Platform"/>
            <consortium name="The Broad Institute Genome Sequencing Center for Infectious Disease"/>
            <person name="Feldgarden M."/>
            <person name="Van der Auwera G.A."/>
            <person name="Mahillon J."/>
            <person name="Duprez V."/>
            <person name="Timmery S."/>
            <person name="Mattelet C."/>
            <person name="Dierick K."/>
            <person name="Sun M."/>
            <person name="Yu Z."/>
            <person name="Zhu L."/>
            <person name="Hu X."/>
            <person name="Shank E.B."/>
            <person name="Swiecicka I."/>
            <person name="Hansen B.M."/>
            <person name="Andrup L."/>
            <person name="Young S.K."/>
            <person name="Zeng Q."/>
            <person name="Gargeya S."/>
            <person name="Fitzgerald M."/>
            <person name="Haas B."/>
            <person name="Abouelleil A."/>
            <person name="Alvarado L."/>
            <person name="Arachchi H.M."/>
            <person name="Berlin A."/>
            <person name="Chapman S.B."/>
            <person name="Goldberg J."/>
            <person name="Griggs A."/>
            <person name="Gujja S."/>
            <person name="Hansen M."/>
            <person name="Howarth C."/>
            <person name="Imamovic A."/>
            <person name="Larimer J."/>
            <person name="McCowen C."/>
            <person name="Montmayeur A."/>
            <person name="Murphy C."/>
            <person name="Neiman D."/>
            <person name="Pearson M."/>
            <person name="Priest M."/>
            <person name="Roberts A."/>
            <person name="Saif S."/>
            <person name="Shea T."/>
            <person name="Sisk P."/>
            <person name="Sykes S."/>
            <person name="Wortman J."/>
            <person name="Nusbaum C."/>
            <person name="Birren B."/>
        </authorList>
    </citation>
    <scope>NUCLEOTIDE SEQUENCE [LARGE SCALE GENOMIC DNA]</scope>
    <source>
        <strain evidence="2 3">HuA2-1</strain>
    </source>
</reference>
<organism evidence="2 3">
    <name type="scientific">Bacillus cereus HuA2-1</name>
    <dbReference type="NCBI Taxonomy" id="1053201"/>
    <lineage>
        <taxon>Bacteria</taxon>
        <taxon>Bacillati</taxon>
        <taxon>Bacillota</taxon>
        <taxon>Bacilli</taxon>
        <taxon>Bacillales</taxon>
        <taxon>Bacillaceae</taxon>
        <taxon>Bacillus</taxon>
        <taxon>Bacillus cereus group</taxon>
    </lineage>
</organism>
<proteinExistence type="predicted"/>
<feature type="signal peptide" evidence="1">
    <location>
        <begin position="1"/>
        <end position="24"/>
    </location>
</feature>
<dbReference type="Proteomes" id="UP000004136">
    <property type="component" value="Unassembled WGS sequence"/>
</dbReference>
<feature type="chain" id="PRO_5003821474" evidence="1">
    <location>
        <begin position="25"/>
        <end position="147"/>
    </location>
</feature>
<name>J9B644_BACCE</name>
<dbReference type="OrthoDB" id="5023307at2"/>
<dbReference type="EMBL" id="AHDV01000058">
    <property type="protein sequence ID" value="EJV74381.1"/>
    <property type="molecule type" value="Genomic_DNA"/>
</dbReference>
<sequence>MLRKKTIVLGLAGAMILPMGSVFADENNMDSKPTSQSVEQTEPQNFTEYLGWSELESDKKQTQSSNLTYATNGVSHAGWAEYKNGKRRAVGETTWQGVYHYTRAQLKFYDLTVMEDSGRQWDWNDTRAESPWGNEFYSAKTFYGNEK</sequence>